<accession>A0A6S6SHP2</accession>
<sequence>MKKYDLIAWALIILVTAIVTIAIWGFFYNFQLEDEETLPIFESFILSLPIAMLFTYFAGISVSRYQEMDTDNLAH</sequence>
<keyword evidence="1" id="KW-0812">Transmembrane</keyword>
<gene>
    <name evidence="2" type="ORF">HELGO_WM3243</name>
</gene>
<keyword evidence="1" id="KW-0472">Membrane</keyword>
<protein>
    <submittedName>
        <fullName evidence="2">Uncharacterized protein</fullName>
    </submittedName>
</protein>
<proteinExistence type="predicted"/>
<dbReference type="AlphaFoldDB" id="A0A6S6SHP2"/>
<name>A0A6S6SHP2_9BACT</name>
<feature type="transmembrane region" description="Helical" evidence="1">
    <location>
        <begin position="40"/>
        <end position="58"/>
    </location>
</feature>
<reference evidence="2" key="1">
    <citation type="submission" date="2020-01" db="EMBL/GenBank/DDBJ databases">
        <authorList>
            <person name="Meier V. D."/>
            <person name="Meier V D."/>
        </authorList>
    </citation>
    <scope>NUCLEOTIDE SEQUENCE</scope>
    <source>
        <strain evidence="2">HLG_WM_MAG_01</strain>
    </source>
</reference>
<evidence type="ECO:0000256" key="1">
    <source>
        <dbReference type="SAM" id="Phobius"/>
    </source>
</evidence>
<feature type="transmembrane region" description="Helical" evidence="1">
    <location>
        <begin position="7"/>
        <end position="28"/>
    </location>
</feature>
<dbReference type="EMBL" id="CACVAS010000047">
    <property type="protein sequence ID" value="CAA6806926.1"/>
    <property type="molecule type" value="Genomic_DNA"/>
</dbReference>
<evidence type="ECO:0000313" key="2">
    <source>
        <dbReference type="EMBL" id="CAA6806926.1"/>
    </source>
</evidence>
<organism evidence="2">
    <name type="scientific">uncultured Sulfurovum sp</name>
    <dbReference type="NCBI Taxonomy" id="269237"/>
    <lineage>
        <taxon>Bacteria</taxon>
        <taxon>Pseudomonadati</taxon>
        <taxon>Campylobacterota</taxon>
        <taxon>Epsilonproteobacteria</taxon>
        <taxon>Campylobacterales</taxon>
        <taxon>Sulfurovaceae</taxon>
        <taxon>Sulfurovum</taxon>
        <taxon>environmental samples</taxon>
    </lineage>
</organism>
<keyword evidence="1" id="KW-1133">Transmembrane helix</keyword>